<dbReference type="Proteomes" id="UP000008744">
    <property type="component" value="Unassembled WGS sequence"/>
</dbReference>
<gene>
    <name evidence="1" type="primary">Dper\GL16621</name>
    <name evidence="1" type="ORF">Dper_GL16621</name>
</gene>
<protein>
    <submittedName>
        <fullName evidence="1">GL16621</fullName>
    </submittedName>
</protein>
<evidence type="ECO:0000313" key="2">
    <source>
        <dbReference type="Proteomes" id="UP000008744"/>
    </source>
</evidence>
<feature type="non-terminal residue" evidence="1">
    <location>
        <position position="1"/>
    </location>
</feature>
<organism evidence="2">
    <name type="scientific">Drosophila persimilis</name>
    <name type="common">Fruit fly</name>
    <dbReference type="NCBI Taxonomy" id="7234"/>
    <lineage>
        <taxon>Eukaryota</taxon>
        <taxon>Metazoa</taxon>
        <taxon>Ecdysozoa</taxon>
        <taxon>Arthropoda</taxon>
        <taxon>Hexapoda</taxon>
        <taxon>Insecta</taxon>
        <taxon>Pterygota</taxon>
        <taxon>Neoptera</taxon>
        <taxon>Endopterygota</taxon>
        <taxon>Diptera</taxon>
        <taxon>Brachycera</taxon>
        <taxon>Muscomorpha</taxon>
        <taxon>Ephydroidea</taxon>
        <taxon>Drosophilidae</taxon>
        <taxon>Drosophila</taxon>
        <taxon>Sophophora</taxon>
    </lineage>
</organism>
<proteinExistence type="predicted"/>
<reference evidence="1 2" key="1">
    <citation type="journal article" date="2007" name="Nature">
        <title>Evolution of genes and genomes on the Drosophila phylogeny.</title>
        <authorList>
            <consortium name="Drosophila 12 Genomes Consortium"/>
            <person name="Clark A.G."/>
            <person name="Eisen M.B."/>
            <person name="Smith D.R."/>
            <person name="Bergman C.M."/>
            <person name="Oliver B."/>
            <person name="Markow T.A."/>
            <person name="Kaufman T.C."/>
            <person name="Kellis M."/>
            <person name="Gelbart W."/>
            <person name="Iyer V.N."/>
            <person name="Pollard D.A."/>
            <person name="Sackton T.B."/>
            <person name="Larracuente A.M."/>
            <person name="Singh N.D."/>
            <person name="Abad J.P."/>
            <person name="Abt D.N."/>
            <person name="Adryan B."/>
            <person name="Aguade M."/>
            <person name="Akashi H."/>
            <person name="Anderson W.W."/>
            <person name="Aquadro C.F."/>
            <person name="Ardell D.H."/>
            <person name="Arguello R."/>
            <person name="Artieri C.G."/>
            <person name="Barbash D.A."/>
            <person name="Barker D."/>
            <person name="Barsanti P."/>
            <person name="Batterham P."/>
            <person name="Batzoglou S."/>
            <person name="Begun D."/>
            <person name="Bhutkar A."/>
            <person name="Blanco E."/>
            <person name="Bosak S.A."/>
            <person name="Bradley R.K."/>
            <person name="Brand A.D."/>
            <person name="Brent M.R."/>
            <person name="Brooks A.N."/>
            <person name="Brown R.H."/>
            <person name="Butlin R.K."/>
            <person name="Caggese C."/>
            <person name="Calvi B.R."/>
            <person name="Bernardo de Carvalho A."/>
            <person name="Caspi A."/>
            <person name="Castrezana S."/>
            <person name="Celniker S.E."/>
            <person name="Chang J.L."/>
            <person name="Chapple C."/>
            <person name="Chatterji S."/>
            <person name="Chinwalla A."/>
            <person name="Civetta A."/>
            <person name="Clifton S.W."/>
            <person name="Comeron J.M."/>
            <person name="Costello J.C."/>
            <person name="Coyne J.A."/>
            <person name="Daub J."/>
            <person name="David R.G."/>
            <person name="Delcher A.L."/>
            <person name="Delehaunty K."/>
            <person name="Do C.B."/>
            <person name="Ebling H."/>
            <person name="Edwards K."/>
            <person name="Eickbush T."/>
            <person name="Evans J.D."/>
            <person name="Filipski A."/>
            <person name="Findeiss S."/>
            <person name="Freyhult E."/>
            <person name="Fulton L."/>
            <person name="Fulton R."/>
            <person name="Garcia A.C."/>
            <person name="Gardiner A."/>
            <person name="Garfield D.A."/>
            <person name="Garvin B.E."/>
            <person name="Gibson G."/>
            <person name="Gilbert D."/>
            <person name="Gnerre S."/>
            <person name="Godfrey J."/>
            <person name="Good R."/>
            <person name="Gotea V."/>
            <person name="Gravely B."/>
            <person name="Greenberg A.J."/>
            <person name="Griffiths-Jones S."/>
            <person name="Gross S."/>
            <person name="Guigo R."/>
            <person name="Gustafson E.A."/>
            <person name="Haerty W."/>
            <person name="Hahn M.W."/>
            <person name="Halligan D.L."/>
            <person name="Halpern A.L."/>
            <person name="Halter G.M."/>
            <person name="Han M.V."/>
            <person name="Heger A."/>
            <person name="Hillier L."/>
            <person name="Hinrichs A.S."/>
            <person name="Holmes I."/>
            <person name="Hoskins R.A."/>
            <person name="Hubisz M.J."/>
            <person name="Hultmark D."/>
            <person name="Huntley M.A."/>
            <person name="Jaffe D.B."/>
            <person name="Jagadeeshan S."/>
            <person name="Jeck W.R."/>
            <person name="Johnson J."/>
            <person name="Jones C.D."/>
            <person name="Jordan W.C."/>
            <person name="Karpen G.H."/>
            <person name="Kataoka E."/>
            <person name="Keightley P.D."/>
            <person name="Kheradpour P."/>
            <person name="Kirkness E.F."/>
            <person name="Koerich L.B."/>
            <person name="Kristiansen K."/>
            <person name="Kudrna D."/>
            <person name="Kulathinal R.J."/>
            <person name="Kumar S."/>
            <person name="Kwok R."/>
            <person name="Lander E."/>
            <person name="Langley C.H."/>
            <person name="Lapoint R."/>
            <person name="Lazzaro B.P."/>
            <person name="Lee S.J."/>
            <person name="Levesque L."/>
            <person name="Li R."/>
            <person name="Lin C.F."/>
            <person name="Lin M.F."/>
            <person name="Lindblad-Toh K."/>
            <person name="Llopart A."/>
            <person name="Long M."/>
            <person name="Low L."/>
            <person name="Lozovsky E."/>
            <person name="Lu J."/>
            <person name="Luo M."/>
            <person name="Machado C.A."/>
            <person name="Makalowski W."/>
            <person name="Marzo M."/>
            <person name="Matsuda M."/>
            <person name="Matzkin L."/>
            <person name="McAllister B."/>
            <person name="McBride C.S."/>
            <person name="McKernan B."/>
            <person name="McKernan K."/>
            <person name="Mendez-Lago M."/>
            <person name="Minx P."/>
            <person name="Mollenhauer M.U."/>
            <person name="Montooth K."/>
            <person name="Mount S.M."/>
            <person name="Mu X."/>
            <person name="Myers E."/>
            <person name="Negre B."/>
            <person name="Newfeld S."/>
            <person name="Nielsen R."/>
            <person name="Noor M.A."/>
            <person name="O'Grady P."/>
            <person name="Pachter L."/>
            <person name="Papaceit M."/>
            <person name="Parisi M.J."/>
            <person name="Parisi M."/>
            <person name="Parts L."/>
            <person name="Pedersen J.S."/>
            <person name="Pesole G."/>
            <person name="Phillippy A.M."/>
            <person name="Ponting C.P."/>
            <person name="Pop M."/>
            <person name="Porcelli D."/>
            <person name="Powell J.R."/>
            <person name="Prohaska S."/>
            <person name="Pruitt K."/>
            <person name="Puig M."/>
            <person name="Quesneville H."/>
            <person name="Ram K.R."/>
            <person name="Rand D."/>
            <person name="Rasmussen M.D."/>
            <person name="Reed L.K."/>
            <person name="Reenan R."/>
            <person name="Reily A."/>
            <person name="Remington K.A."/>
            <person name="Rieger T.T."/>
            <person name="Ritchie M.G."/>
            <person name="Robin C."/>
            <person name="Rogers Y.H."/>
            <person name="Rohde C."/>
            <person name="Rozas J."/>
            <person name="Rubenfield M.J."/>
            <person name="Ruiz A."/>
            <person name="Russo S."/>
            <person name="Salzberg S.L."/>
            <person name="Sanchez-Gracia A."/>
            <person name="Saranga D.J."/>
            <person name="Sato H."/>
            <person name="Schaeffer S.W."/>
            <person name="Schatz M.C."/>
            <person name="Schlenke T."/>
            <person name="Schwartz R."/>
            <person name="Segarra C."/>
            <person name="Singh R.S."/>
            <person name="Sirot L."/>
            <person name="Sirota M."/>
            <person name="Sisneros N.B."/>
            <person name="Smith C.D."/>
            <person name="Smith T.F."/>
            <person name="Spieth J."/>
            <person name="Stage D.E."/>
            <person name="Stark A."/>
            <person name="Stephan W."/>
            <person name="Strausberg R.L."/>
            <person name="Strempel S."/>
            <person name="Sturgill D."/>
            <person name="Sutton G."/>
            <person name="Sutton G.G."/>
            <person name="Tao W."/>
            <person name="Teichmann S."/>
            <person name="Tobari Y.N."/>
            <person name="Tomimura Y."/>
            <person name="Tsolas J.M."/>
            <person name="Valente V.L."/>
            <person name="Venter E."/>
            <person name="Venter J.C."/>
            <person name="Vicario S."/>
            <person name="Vieira F.G."/>
            <person name="Vilella A.J."/>
            <person name="Villasante A."/>
            <person name="Walenz B."/>
            <person name="Wang J."/>
            <person name="Wasserman M."/>
            <person name="Watts T."/>
            <person name="Wilson D."/>
            <person name="Wilson R.K."/>
            <person name="Wing R.A."/>
            <person name="Wolfner M.F."/>
            <person name="Wong A."/>
            <person name="Wong G.K."/>
            <person name="Wu C.I."/>
            <person name="Wu G."/>
            <person name="Yamamoto D."/>
            <person name="Yang H.P."/>
            <person name="Yang S.P."/>
            <person name="Yorke J.A."/>
            <person name="Yoshida K."/>
            <person name="Zdobnov E."/>
            <person name="Zhang P."/>
            <person name="Zhang Y."/>
            <person name="Zimin A.V."/>
            <person name="Baldwin J."/>
            <person name="Abdouelleil A."/>
            <person name="Abdulkadir J."/>
            <person name="Abebe A."/>
            <person name="Abera B."/>
            <person name="Abreu J."/>
            <person name="Acer S.C."/>
            <person name="Aftuck L."/>
            <person name="Alexander A."/>
            <person name="An P."/>
            <person name="Anderson E."/>
            <person name="Anderson S."/>
            <person name="Arachi H."/>
            <person name="Azer M."/>
            <person name="Bachantsang P."/>
            <person name="Barry A."/>
            <person name="Bayul T."/>
            <person name="Berlin A."/>
            <person name="Bessette D."/>
            <person name="Bloom T."/>
            <person name="Blye J."/>
            <person name="Boguslavskiy L."/>
            <person name="Bonnet C."/>
            <person name="Boukhgalter B."/>
            <person name="Bourzgui I."/>
            <person name="Brown A."/>
            <person name="Cahill P."/>
            <person name="Channer S."/>
            <person name="Cheshatsang Y."/>
            <person name="Chuda L."/>
            <person name="Citroen M."/>
            <person name="Collymore A."/>
            <person name="Cooke P."/>
            <person name="Costello M."/>
            <person name="D'Aco K."/>
            <person name="Daza R."/>
            <person name="De Haan G."/>
            <person name="DeGray S."/>
            <person name="DeMaso C."/>
            <person name="Dhargay N."/>
            <person name="Dooley K."/>
            <person name="Dooley E."/>
            <person name="Doricent M."/>
            <person name="Dorje P."/>
            <person name="Dorjee K."/>
            <person name="Dupes A."/>
            <person name="Elong R."/>
            <person name="Falk J."/>
            <person name="Farina A."/>
            <person name="Faro S."/>
            <person name="Ferguson D."/>
            <person name="Fisher S."/>
            <person name="Foley C.D."/>
            <person name="Franke A."/>
            <person name="Friedrich D."/>
            <person name="Gadbois L."/>
            <person name="Gearin G."/>
            <person name="Gearin C.R."/>
            <person name="Giannoukos G."/>
            <person name="Goode T."/>
            <person name="Graham J."/>
            <person name="Grandbois E."/>
            <person name="Grewal S."/>
            <person name="Gyaltsen K."/>
            <person name="Hafez N."/>
            <person name="Hagos B."/>
            <person name="Hall J."/>
            <person name="Henson C."/>
            <person name="Hollinger A."/>
            <person name="Honan T."/>
            <person name="Huard M.D."/>
            <person name="Hughes L."/>
            <person name="Hurhula B."/>
            <person name="Husby M.E."/>
            <person name="Kamat A."/>
            <person name="Kanga B."/>
            <person name="Kashin S."/>
            <person name="Khazanovich D."/>
            <person name="Kisner P."/>
            <person name="Lance K."/>
            <person name="Lara M."/>
            <person name="Lee W."/>
            <person name="Lennon N."/>
            <person name="Letendre F."/>
            <person name="LeVine R."/>
            <person name="Lipovsky A."/>
            <person name="Liu X."/>
            <person name="Liu J."/>
            <person name="Liu S."/>
            <person name="Lokyitsang T."/>
            <person name="Lokyitsang Y."/>
            <person name="Lubonja R."/>
            <person name="Lui A."/>
            <person name="MacDonald P."/>
            <person name="Magnisalis V."/>
            <person name="Maru K."/>
            <person name="Matthews C."/>
            <person name="McCusker W."/>
            <person name="McDonough S."/>
            <person name="Mehta T."/>
            <person name="Meldrim J."/>
            <person name="Meneus L."/>
            <person name="Mihai O."/>
            <person name="Mihalev A."/>
            <person name="Mihova T."/>
            <person name="Mittelman R."/>
            <person name="Mlenga V."/>
            <person name="Montmayeur A."/>
            <person name="Mulrain L."/>
            <person name="Navidi A."/>
            <person name="Naylor J."/>
            <person name="Negash T."/>
            <person name="Nguyen T."/>
            <person name="Nguyen N."/>
            <person name="Nicol R."/>
            <person name="Norbu C."/>
            <person name="Norbu N."/>
            <person name="Novod N."/>
            <person name="O'Neill B."/>
            <person name="Osman S."/>
            <person name="Markiewicz E."/>
            <person name="Oyono O.L."/>
            <person name="Patti C."/>
            <person name="Phunkhang P."/>
            <person name="Pierre F."/>
            <person name="Priest M."/>
            <person name="Raghuraman S."/>
            <person name="Rege F."/>
            <person name="Reyes R."/>
            <person name="Rise C."/>
            <person name="Rogov P."/>
            <person name="Ross K."/>
            <person name="Ryan E."/>
            <person name="Settipalli S."/>
            <person name="Shea T."/>
            <person name="Sherpa N."/>
            <person name="Shi L."/>
            <person name="Shih D."/>
            <person name="Sparrow T."/>
            <person name="Spaulding J."/>
            <person name="Stalker J."/>
            <person name="Stange-Thomann N."/>
            <person name="Stavropoulos S."/>
            <person name="Stone C."/>
            <person name="Strader C."/>
            <person name="Tesfaye S."/>
            <person name="Thomson T."/>
            <person name="Thoulutsang Y."/>
            <person name="Thoulutsang D."/>
            <person name="Topham K."/>
            <person name="Topping I."/>
            <person name="Tsamla T."/>
            <person name="Vassiliev H."/>
            <person name="Vo A."/>
            <person name="Wangchuk T."/>
            <person name="Wangdi T."/>
            <person name="Weiand M."/>
            <person name="Wilkinson J."/>
            <person name="Wilson A."/>
            <person name="Yadav S."/>
            <person name="Young G."/>
            <person name="Yu Q."/>
            <person name="Zembek L."/>
            <person name="Zhong D."/>
            <person name="Zimmer A."/>
            <person name="Zwirko Z."/>
            <person name="Jaffe D.B."/>
            <person name="Alvarez P."/>
            <person name="Brockman W."/>
            <person name="Butler J."/>
            <person name="Chin C."/>
            <person name="Gnerre S."/>
            <person name="Grabherr M."/>
            <person name="Kleber M."/>
            <person name="Mauceli E."/>
            <person name="MacCallum I."/>
        </authorList>
    </citation>
    <scope>NUCLEOTIDE SEQUENCE [LARGE SCALE GENOMIC DNA]</scope>
    <source>
        <strain evidence="2">MSH-3 / Tucson 14011-0111.49</strain>
    </source>
</reference>
<name>B4ISF7_DROPE</name>
<dbReference type="EMBL" id="CH699793">
    <property type="protein sequence ID" value="EDW25759.1"/>
    <property type="molecule type" value="Genomic_DNA"/>
</dbReference>
<dbReference type="HOGENOM" id="CLU_2711956_0_0_1"/>
<evidence type="ECO:0000313" key="1">
    <source>
        <dbReference type="EMBL" id="EDW25759.1"/>
    </source>
</evidence>
<sequence length="73" mass="7892">SEPFLALITAQTSPLTALPATRYPLPASEHMAVRSDHPLSIMDSPINKAHTCTHVCAFSPSLSLFKQSTSKNK</sequence>
<accession>B4ISF7</accession>
<keyword evidence="2" id="KW-1185">Reference proteome</keyword>
<dbReference type="AlphaFoldDB" id="B4ISF7"/>